<dbReference type="EMBL" id="FNON01000018">
    <property type="protein sequence ID" value="SDZ45550.1"/>
    <property type="molecule type" value="Genomic_DNA"/>
</dbReference>
<dbReference type="InterPro" id="IPR015947">
    <property type="entry name" value="PUA-like_sf"/>
</dbReference>
<dbReference type="InterPro" id="IPR003615">
    <property type="entry name" value="HNH_nuc"/>
</dbReference>
<dbReference type="Pfam" id="PF26345">
    <property type="entry name" value="ScoMcrA_N"/>
    <property type="match status" value="1"/>
</dbReference>
<dbReference type="Pfam" id="PF13391">
    <property type="entry name" value="HNH_2"/>
    <property type="match status" value="1"/>
</dbReference>
<dbReference type="Gene3D" id="2.30.280.10">
    <property type="entry name" value="SRA-YDG"/>
    <property type="match status" value="1"/>
</dbReference>
<dbReference type="SMART" id="SM00466">
    <property type="entry name" value="SRA"/>
    <property type="match status" value="1"/>
</dbReference>
<keyword evidence="2" id="KW-0255">Endonuclease</keyword>
<name>A0A1H3T662_9PSEU</name>
<dbReference type="GO" id="GO:0004519">
    <property type="term" value="F:endonuclease activity"/>
    <property type="evidence" value="ECO:0007669"/>
    <property type="project" value="UniProtKB-KW"/>
</dbReference>
<dbReference type="InterPro" id="IPR036987">
    <property type="entry name" value="SRA-YDG_sf"/>
</dbReference>
<dbReference type="OrthoDB" id="4464809at2"/>
<keyword evidence="3" id="KW-1185">Reference proteome</keyword>
<dbReference type="PROSITE" id="PS51015">
    <property type="entry name" value="YDG"/>
    <property type="match status" value="1"/>
</dbReference>
<dbReference type="AlphaFoldDB" id="A0A1H3T662"/>
<dbReference type="PANTHER" id="PTHR14140">
    <property type="entry name" value="E3 UBIQUITIN-PROTEIN LIGASE UHRF-RELATED"/>
    <property type="match status" value="1"/>
</dbReference>
<dbReference type="Gene3D" id="1.10.30.50">
    <property type="match status" value="1"/>
</dbReference>
<evidence type="ECO:0000313" key="2">
    <source>
        <dbReference type="EMBL" id="SDZ45550.1"/>
    </source>
</evidence>
<dbReference type="SUPFAM" id="SSF88697">
    <property type="entry name" value="PUA domain-like"/>
    <property type="match status" value="1"/>
</dbReference>
<dbReference type="InterPro" id="IPR058807">
    <property type="entry name" value="ScoMcrA_N"/>
</dbReference>
<dbReference type="CDD" id="cd00085">
    <property type="entry name" value="HNHc"/>
    <property type="match status" value="1"/>
</dbReference>
<gene>
    <name evidence="2" type="ORF">SAMN05421504_11817</name>
</gene>
<feature type="domain" description="YDG" evidence="1">
    <location>
        <begin position="90"/>
        <end position="234"/>
    </location>
</feature>
<dbReference type="GO" id="GO:0061630">
    <property type="term" value="F:ubiquitin protein ligase activity"/>
    <property type="evidence" value="ECO:0007669"/>
    <property type="project" value="TreeGrafter"/>
</dbReference>
<reference evidence="2 3" key="1">
    <citation type="submission" date="2016-10" db="EMBL/GenBank/DDBJ databases">
        <authorList>
            <person name="de Groot N.N."/>
        </authorList>
    </citation>
    <scope>NUCLEOTIDE SEQUENCE [LARGE SCALE GENOMIC DNA]</scope>
    <source>
        <strain evidence="2 3">CPCC 202699</strain>
    </source>
</reference>
<evidence type="ECO:0000313" key="3">
    <source>
        <dbReference type="Proteomes" id="UP000199515"/>
    </source>
</evidence>
<sequence length="385" mass="41477">MTLAGISRDDVLAAVAECDDLGRLQFLEAYGSTGSAERALLHEGRQYDPIAVVASAYRRASGSAAPSVAEREFLNLLSGFGFELSKAGYGEIAGVPEGSVFDSRKAAAQVQVHRAPISGIVGNGRDGAESIVASHKYEDDKDFGNMIVYTGHGGRGDSGKQESDQSFSAPGNAALRTSMITGAPVRVIRGHNPQRRNVHAPDSGYRYDGLFRVARAWIEPGLRGFKVCRFELVKIAAESGFSPELTISDDTWSLELPTGNLSPGRRLSTVRRVIRSTVVGDRVKRIHDHTCQLCGIRLSVKGRGYSEGAHIQPLGGSHAGPDIPSNVLCLCPTCHVLFDYGELTVAEDLALIHGGERLARKLRVHPDHGIGAEYLSYHRETVGLY</sequence>
<dbReference type="InterPro" id="IPR003105">
    <property type="entry name" value="SRA_YDG"/>
</dbReference>
<dbReference type="Pfam" id="PF02182">
    <property type="entry name" value="SAD_SRA"/>
    <property type="match status" value="1"/>
</dbReference>
<protein>
    <submittedName>
        <fullName evidence="2">Predicted restriction endonuclease</fullName>
    </submittedName>
</protein>
<dbReference type="Proteomes" id="UP000199515">
    <property type="component" value="Unassembled WGS sequence"/>
</dbReference>
<dbReference type="GO" id="GO:0044027">
    <property type="term" value="P:negative regulation of gene expression via chromosomal CpG island methylation"/>
    <property type="evidence" value="ECO:0007669"/>
    <property type="project" value="TreeGrafter"/>
</dbReference>
<proteinExistence type="predicted"/>
<keyword evidence="2" id="KW-0378">Hydrolase</keyword>
<dbReference type="PANTHER" id="PTHR14140:SF27">
    <property type="entry name" value="OS04G0289800 PROTEIN"/>
    <property type="match status" value="1"/>
</dbReference>
<dbReference type="STRING" id="589385.SAMN05421504_11817"/>
<dbReference type="GO" id="GO:0016567">
    <property type="term" value="P:protein ubiquitination"/>
    <property type="evidence" value="ECO:0007669"/>
    <property type="project" value="TreeGrafter"/>
</dbReference>
<evidence type="ECO:0000259" key="1">
    <source>
        <dbReference type="PROSITE" id="PS51015"/>
    </source>
</evidence>
<accession>A0A1H3T662</accession>
<dbReference type="InterPro" id="IPR045134">
    <property type="entry name" value="UHRF1/2-like"/>
</dbReference>
<keyword evidence="2" id="KW-0540">Nuclease</keyword>
<organism evidence="2 3">
    <name type="scientific">Amycolatopsis xylanica</name>
    <dbReference type="NCBI Taxonomy" id="589385"/>
    <lineage>
        <taxon>Bacteria</taxon>
        <taxon>Bacillati</taxon>
        <taxon>Actinomycetota</taxon>
        <taxon>Actinomycetes</taxon>
        <taxon>Pseudonocardiales</taxon>
        <taxon>Pseudonocardiaceae</taxon>
        <taxon>Amycolatopsis</taxon>
    </lineage>
</organism>
<dbReference type="RefSeq" id="WP_143047306.1">
    <property type="nucleotide sequence ID" value="NZ_FNON01000018.1"/>
</dbReference>